<evidence type="ECO:0000313" key="2">
    <source>
        <dbReference type="EMBL" id="QLG28024.1"/>
    </source>
</evidence>
<sequence length="58" mass="6285">MSIHCRPFNARPPRRTDEWLAGRTDGPFARRATTPAATAPVERPRAGDERSLPSGVAG</sequence>
<proteinExistence type="predicted"/>
<evidence type="ECO:0000313" key="3">
    <source>
        <dbReference type="Proteomes" id="UP000509750"/>
    </source>
</evidence>
<feature type="region of interest" description="Disordered" evidence="1">
    <location>
        <begin position="1"/>
        <end position="58"/>
    </location>
</feature>
<organism evidence="2 3">
    <name type="scientific">Halorarum halophilum</name>
    <dbReference type="NCBI Taxonomy" id="2743090"/>
    <lineage>
        <taxon>Archaea</taxon>
        <taxon>Methanobacteriati</taxon>
        <taxon>Methanobacteriota</taxon>
        <taxon>Stenosarchaea group</taxon>
        <taxon>Halobacteria</taxon>
        <taxon>Halobacteriales</taxon>
        <taxon>Haloferacaceae</taxon>
        <taxon>Halorarum</taxon>
    </lineage>
</organism>
<dbReference type="AlphaFoldDB" id="A0A7D5GLH8"/>
<name>A0A7D5GLH8_9EURY</name>
<reference evidence="2 3" key="1">
    <citation type="submission" date="2020-07" db="EMBL/GenBank/DDBJ databases">
        <title>Gai3-2, isolated from salt lake.</title>
        <authorList>
            <person name="Cui H."/>
            <person name="Shi X."/>
        </authorList>
    </citation>
    <scope>NUCLEOTIDE SEQUENCE [LARGE SCALE GENOMIC DNA]</scope>
    <source>
        <strain evidence="2 3">Gai3-2</strain>
    </source>
</reference>
<protein>
    <submittedName>
        <fullName evidence="2">Uncharacterized protein</fullName>
    </submittedName>
</protein>
<dbReference type="RefSeq" id="WP_179169599.1">
    <property type="nucleotide sequence ID" value="NZ_CP058529.1"/>
</dbReference>
<feature type="compositionally biased region" description="Basic and acidic residues" evidence="1">
    <location>
        <begin position="42"/>
        <end position="51"/>
    </location>
</feature>
<feature type="compositionally biased region" description="Low complexity" evidence="1">
    <location>
        <begin position="29"/>
        <end position="41"/>
    </location>
</feature>
<evidence type="ECO:0000256" key="1">
    <source>
        <dbReference type="SAM" id="MobiDB-lite"/>
    </source>
</evidence>
<accession>A0A7D5GLH8</accession>
<dbReference type="KEGG" id="halg:HUG10_10865"/>
<dbReference type="Proteomes" id="UP000509750">
    <property type="component" value="Chromosome"/>
</dbReference>
<gene>
    <name evidence="2" type="ORF">HUG10_10865</name>
</gene>
<dbReference type="EMBL" id="CP058529">
    <property type="protein sequence ID" value="QLG28024.1"/>
    <property type="molecule type" value="Genomic_DNA"/>
</dbReference>
<keyword evidence="3" id="KW-1185">Reference proteome</keyword>
<dbReference type="GeneID" id="56029340"/>